<accession>A0A552U9C5</accession>
<dbReference type="SUPFAM" id="SSF46689">
    <property type="entry name" value="Homeodomain-like"/>
    <property type="match status" value="1"/>
</dbReference>
<organism evidence="4 5">
    <name type="scientific">Glacieibacterium frigidum</name>
    <dbReference type="NCBI Taxonomy" id="2593303"/>
    <lineage>
        <taxon>Bacteria</taxon>
        <taxon>Pseudomonadati</taxon>
        <taxon>Pseudomonadota</taxon>
        <taxon>Alphaproteobacteria</taxon>
        <taxon>Sphingomonadales</taxon>
        <taxon>Sphingosinicellaceae</taxon>
        <taxon>Glacieibacterium</taxon>
    </lineage>
</organism>
<evidence type="ECO:0000313" key="5">
    <source>
        <dbReference type="Proteomes" id="UP000317894"/>
    </source>
</evidence>
<evidence type="ECO:0000313" key="4">
    <source>
        <dbReference type="EMBL" id="TRW14789.1"/>
    </source>
</evidence>
<dbReference type="OrthoDB" id="3218408at2"/>
<dbReference type="EMBL" id="VJWA01000002">
    <property type="protein sequence ID" value="TRW14789.1"/>
    <property type="molecule type" value="Genomic_DNA"/>
</dbReference>
<dbReference type="Pfam" id="PF00440">
    <property type="entry name" value="TetR_N"/>
    <property type="match status" value="1"/>
</dbReference>
<dbReference type="InterPro" id="IPR050624">
    <property type="entry name" value="HTH-type_Tx_Regulator"/>
</dbReference>
<dbReference type="GO" id="GO:0003677">
    <property type="term" value="F:DNA binding"/>
    <property type="evidence" value="ECO:0007669"/>
    <property type="project" value="UniProtKB-UniRule"/>
</dbReference>
<evidence type="ECO:0000256" key="2">
    <source>
        <dbReference type="PROSITE-ProRule" id="PRU00335"/>
    </source>
</evidence>
<reference evidence="4 5" key="1">
    <citation type="submission" date="2019-07" db="EMBL/GenBank/DDBJ databases">
        <title>Novel species isolated from glacier.</title>
        <authorList>
            <person name="Liu Q."/>
            <person name="Xin Y.-H."/>
        </authorList>
    </citation>
    <scope>NUCLEOTIDE SEQUENCE [LARGE SCALE GENOMIC DNA]</scope>
    <source>
        <strain evidence="4 5">LB1R16</strain>
    </source>
</reference>
<dbReference type="Gene3D" id="1.10.357.10">
    <property type="entry name" value="Tetracycline Repressor, domain 2"/>
    <property type="match status" value="1"/>
</dbReference>
<keyword evidence="5" id="KW-1185">Reference proteome</keyword>
<sequence>MGALPVRRRARERSGVTEIQPAPIKDKRWVKTRERLVRAGFDLVGRQGIGALGVDEIVGLAGTAKQSFYNHFADRDAFLLELRRQSREIFETIVTRVNASVESPAERLAQGVSVHARMALLDPLHARFFANVAALTFTEEQALNVGLVADLEAGRASGQFRFGSIEAAVTITGAVTQVIVAHLLELEQDVLAVPMTQEMLAMLMRGLGAPSDAADQTAARMTNRVFLMDAALLTG</sequence>
<keyword evidence="1 2" id="KW-0238">DNA-binding</keyword>
<proteinExistence type="predicted"/>
<name>A0A552U9C5_9SPHN</name>
<dbReference type="PANTHER" id="PTHR43479">
    <property type="entry name" value="ACREF/ENVCD OPERON REPRESSOR-RELATED"/>
    <property type="match status" value="1"/>
</dbReference>
<dbReference type="InterPro" id="IPR001647">
    <property type="entry name" value="HTH_TetR"/>
</dbReference>
<dbReference type="AlphaFoldDB" id="A0A552U9C5"/>
<dbReference type="PANTHER" id="PTHR43479:SF11">
    <property type="entry name" value="ACREF_ENVCD OPERON REPRESSOR-RELATED"/>
    <property type="match status" value="1"/>
</dbReference>
<evidence type="ECO:0000259" key="3">
    <source>
        <dbReference type="PROSITE" id="PS50977"/>
    </source>
</evidence>
<feature type="domain" description="HTH tetR-type" evidence="3">
    <location>
        <begin position="30"/>
        <end position="90"/>
    </location>
</feature>
<dbReference type="PROSITE" id="PS50977">
    <property type="entry name" value="HTH_TETR_2"/>
    <property type="match status" value="1"/>
</dbReference>
<feature type="DNA-binding region" description="H-T-H motif" evidence="2">
    <location>
        <begin position="53"/>
        <end position="72"/>
    </location>
</feature>
<comment type="caution">
    <text evidence="4">The sequence shown here is derived from an EMBL/GenBank/DDBJ whole genome shotgun (WGS) entry which is preliminary data.</text>
</comment>
<protein>
    <submittedName>
        <fullName evidence="4">TetR/AcrR family transcriptional regulator</fullName>
    </submittedName>
</protein>
<dbReference type="Proteomes" id="UP000317894">
    <property type="component" value="Unassembled WGS sequence"/>
</dbReference>
<dbReference type="InterPro" id="IPR009057">
    <property type="entry name" value="Homeodomain-like_sf"/>
</dbReference>
<gene>
    <name evidence="4" type="ORF">FMM06_14000</name>
</gene>
<evidence type="ECO:0000256" key="1">
    <source>
        <dbReference type="ARBA" id="ARBA00023125"/>
    </source>
</evidence>